<feature type="transmembrane region" description="Helical" evidence="1">
    <location>
        <begin position="75"/>
        <end position="92"/>
    </location>
</feature>
<dbReference type="AlphaFoldDB" id="A0A2U3B4S8"/>
<organism evidence="2 3">
    <name type="scientific">Vibrio albus</name>
    <dbReference type="NCBI Taxonomy" id="2200953"/>
    <lineage>
        <taxon>Bacteria</taxon>
        <taxon>Pseudomonadati</taxon>
        <taxon>Pseudomonadota</taxon>
        <taxon>Gammaproteobacteria</taxon>
        <taxon>Vibrionales</taxon>
        <taxon>Vibrionaceae</taxon>
        <taxon>Vibrio</taxon>
    </lineage>
</organism>
<name>A0A2U3B4S8_9VIBR</name>
<sequence length="95" mass="11073">MYKRIVEIFSEEPKGIMARNGWKYSFLVLYLLLLGISINIFLVSESNSLTSVAVNATLVVNHVAYSFNMNMPLRIIIRILGWLLIMLSWYFLMHM</sequence>
<keyword evidence="1" id="KW-1133">Transmembrane helix</keyword>
<evidence type="ECO:0000313" key="3">
    <source>
        <dbReference type="Proteomes" id="UP000245362"/>
    </source>
</evidence>
<accession>A0A2U3B4S8</accession>
<keyword evidence="1" id="KW-0812">Transmembrane</keyword>
<keyword evidence="3" id="KW-1185">Reference proteome</keyword>
<comment type="caution">
    <text evidence="2">The sequence shown here is derived from an EMBL/GenBank/DDBJ whole genome shotgun (WGS) entry which is preliminary data.</text>
</comment>
<reference evidence="2 3" key="1">
    <citation type="submission" date="2018-05" db="EMBL/GenBank/DDBJ databases">
        <title>Vibrio limimaris sp. nov., isolated from marine sediment.</title>
        <authorList>
            <person name="Li C.-M."/>
        </authorList>
    </citation>
    <scope>NUCLEOTIDE SEQUENCE [LARGE SCALE GENOMIC DNA]</scope>
    <source>
        <strain evidence="2 3">E4404</strain>
    </source>
</reference>
<feature type="transmembrane region" description="Helical" evidence="1">
    <location>
        <begin position="21"/>
        <end position="42"/>
    </location>
</feature>
<evidence type="ECO:0000256" key="1">
    <source>
        <dbReference type="SAM" id="Phobius"/>
    </source>
</evidence>
<gene>
    <name evidence="2" type="ORF">DI392_19235</name>
</gene>
<evidence type="ECO:0000313" key="2">
    <source>
        <dbReference type="EMBL" id="PWI31725.1"/>
    </source>
</evidence>
<dbReference type="EMBL" id="QFWT01000019">
    <property type="protein sequence ID" value="PWI31725.1"/>
    <property type="molecule type" value="Genomic_DNA"/>
</dbReference>
<proteinExistence type="predicted"/>
<dbReference type="Proteomes" id="UP000245362">
    <property type="component" value="Unassembled WGS sequence"/>
</dbReference>
<protein>
    <submittedName>
        <fullName evidence="2">Uncharacterized protein</fullName>
    </submittedName>
</protein>
<keyword evidence="1" id="KW-0472">Membrane</keyword>